<dbReference type="PANTHER" id="PTHR10199:SF119">
    <property type="entry name" value="RE20510P"/>
    <property type="match status" value="1"/>
</dbReference>
<feature type="region of interest" description="Disordered" evidence="3">
    <location>
        <begin position="1470"/>
        <end position="1493"/>
    </location>
</feature>
<keyword evidence="2" id="KW-0106">Calcium</keyword>
<feature type="domain" description="DUF7933" evidence="4">
    <location>
        <begin position="889"/>
        <end position="1012"/>
    </location>
</feature>
<dbReference type="EMBL" id="BMXA01000009">
    <property type="protein sequence ID" value="GHA20791.1"/>
    <property type="molecule type" value="Genomic_DNA"/>
</dbReference>
<feature type="domain" description="DUF7933" evidence="4">
    <location>
        <begin position="1144"/>
        <end position="1265"/>
    </location>
</feature>
<comment type="caution">
    <text evidence="5">The sequence shown here is derived from an EMBL/GenBank/DDBJ whole genome shotgun (WGS) entry which is preliminary data.</text>
</comment>
<feature type="domain" description="DUF7933" evidence="4">
    <location>
        <begin position="487"/>
        <end position="616"/>
    </location>
</feature>
<organism evidence="5 6">
    <name type="scientific">Arenicella chitinivorans</name>
    <dbReference type="NCBI Taxonomy" id="1329800"/>
    <lineage>
        <taxon>Bacteria</taxon>
        <taxon>Pseudomonadati</taxon>
        <taxon>Pseudomonadota</taxon>
        <taxon>Gammaproteobacteria</taxon>
        <taxon>Arenicellales</taxon>
        <taxon>Arenicellaceae</taxon>
        <taxon>Arenicella</taxon>
    </lineage>
</organism>
<dbReference type="GO" id="GO:0007155">
    <property type="term" value="P:cell adhesion"/>
    <property type="evidence" value="ECO:0007669"/>
    <property type="project" value="InterPro"/>
</dbReference>
<evidence type="ECO:0000256" key="2">
    <source>
        <dbReference type="ARBA" id="ARBA00022837"/>
    </source>
</evidence>
<evidence type="ECO:0000313" key="5">
    <source>
        <dbReference type="EMBL" id="GHA20791.1"/>
    </source>
</evidence>
<dbReference type="Pfam" id="PF02412">
    <property type="entry name" value="TSP_3"/>
    <property type="match status" value="1"/>
</dbReference>
<gene>
    <name evidence="5" type="ORF">GCM10008090_33410</name>
</gene>
<protein>
    <recommendedName>
        <fullName evidence="4">DUF7933 domain-containing protein</fullName>
    </recommendedName>
</protein>
<evidence type="ECO:0000259" key="4">
    <source>
        <dbReference type="Pfam" id="PF25564"/>
    </source>
</evidence>
<dbReference type="PANTHER" id="PTHR10199">
    <property type="entry name" value="THROMBOSPONDIN"/>
    <property type="match status" value="1"/>
</dbReference>
<evidence type="ECO:0000256" key="3">
    <source>
        <dbReference type="SAM" id="MobiDB-lite"/>
    </source>
</evidence>
<feature type="domain" description="DUF7933" evidence="4">
    <location>
        <begin position="76"/>
        <end position="196"/>
    </location>
</feature>
<feature type="domain" description="DUF7933" evidence="4">
    <location>
        <begin position="1018"/>
        <end position="1139"/>
    </location>
</feature>
<dbReference type="Pfam" id="PF25564">
    <property type="entry name" value="DUF7933"/>
    <property type="match status" value="10"/>
</dbReference>
<dbReference type="GO" id="GO:0005509">
    <property type="term" value="F:calcium ion binding"/>
    <property type="evidence" value="ECO:0007669"/>
    <property type="project" value="InterPro"/>
</dbReference>
<dbReference type="Gene3D" id="4.10.1080.10">
    <property type="entry name" value="TSP type-3 repeat"/>
    <property type="match status" value="1"/>
</dbReference>
<feature type="domain" description="DUF7933" evidence="4">
    <location>
        <begin position="351"/>
        <end position="470"/>
    </location>
</feature>
<feature type="domain" description="DUF7933" evidence="4">
    <location>
        <begin position="1272"/>
        <end position="1390"/>
    </location>
</feature>
<dbReference type="Proteomes" id="UP000614811">
    <property type="component" value="Unassembled WGS sequence"/>
</dbReference>
<feature type="domain" description="DUF7933" evidence="4">
    <location>
        <begin position="221"/>
        <end position="347"/>
    </location>
</feature>
<dbReference type="InterPro" id="IPR028974">
    <property type="entry name" value="TSP_type-3_rpt"/>
</dbReference>
<dbReference type="InterPro" id="IPR003367">
    <property type="entry name" value="Thrombospondin_3-like_rpt"/>
</dbReference>
<reference evidence="5" key="1">
    <citation type="journal article" date="2014" name="Int. J. Syst. Evol. Microbiol.">
        <title>Complete genome sequence of Corynebacterium casei LMG S-19264T (=DSM 44701T), isolated from a smear-ripened cheese.</title>
        <authorList>
            <consortium name="US DOE Joint Genome Institute (JGI-PGF)"/>
            <person name="Walter F."/>
            <person name="Albersmeier A."/>
            <person name="Kalinowski J."/>
            <person name="Ruckert C."/>
        </authorList>
    </citation>
    <scope>NUCLEOTIDE SEQUENCE</scope>
    <source>
        <strain evidence="5">KCTC 12711</strain>
    </source>
</reference>
<keyword evidence="6" id="KW-1185">Reference proteome</keyword>
<feature type="domain" description="DUF7933" evidence="4">
    <location>
        <begin position="621"/>
        <end position="737"/>
    </location>
</feature>
<evidence type="ECO:0000313" key="6">
    <source>
        <dbReference type="Proteomes" id="UP000614811"/>
    </source>
</evidence>
<dbReference type="SUPFAM" id="SSF103647">
    <property type="entry name" value="TSP type-3 repeat"/>
    <property type="match status" value="1"/>
</dbReference>
<name>A0A918VSJ3_9GAMM</name>
<proteinExistence type="predicted"/>
<dbReference type="InterPro" id="IPR057693">
    <property type="entry name" value="DUF7933"/>
</dbReference>
<keyword evidence="1" id="KW-0732">Signal</keyword>
<sequence length="1512" mass="153879">METSCAATQSSSLSASPGGNQFSAVDYQLGANGTCTFEVYISGIPGQYTLPETTVSTSAGFSMSQSVGLSISDQLPSFSKYFSPASVPLAAETKSRLTFLIDNLNGIEDVAAINLRDTLPDGMVIASPSNLATTCQGVSPFVSATPGSNTFSYSTTASVQPPFLESGETCEIAIDVLVTSPGTYLNVSDDLLVTTLGGGVNNAVGMAVNILEVSITPVSLTVQFLDDPLAPGASGVVEYVIRNTTRNTAAIDVAFSSDLNVAPGIAGIVFDNVVSNTCGGIVSGAGSSTLSLSAVSVAATANCRITAQFTSPSNATPGSYSVATSPVSAQLDGSAVVGNIATDTLQVQYAPLFTKSLTQTQVIPGDSNSLVYKITNTDPNNPLTDISFTDAVGAFLPSITSNRVAPIPQSGDCGASSVIFFNEVSGVSNLNVSNASLASGESCEIVLNFNIPLSTPTGIYSNVSSVLTANPIGAPPAAVSMQILAAPRLQKAFTDETISAGESTTLEYTINHPGESGPDAEAITFEDDLNNLGITGLGITLPTGPACGEGSSLTHVNGVLTLTDGELTIGESCTFAVTLDVPPETSHGVYTNSTTNLSATLNGESVQSSPASATIAISPLVFSKIYLDDPVIAGGSSTLRFTVTNNDDVNAASNMSFGFALGNVIPGLTFTLPPQTNGCGGTLSGTTLLFFSGGTLAPDSSCNIEVTVSTPAATPNGSYLSQTSMLTATIDGSNVTALPARDLLLVDSTFIQLQKSFSNQTVQLDSPVQMQFMVSNLSTTQDVQSVAFSDDINTHLPGFTFEGVDAAMSTCEDAPYSFATSMNGVLEVSDGTLLANSSCTLTINLGVPPLVGTGNFTNTTSDVSGTVSGLAVNGEPASARITVTDYDVTFSKSFAEPFFISGGSGAMTFTITNNHATDPVNQLSFTDDLNDVLTGLVATNTPLIDVCGPGSSLTGTSFLAFSGGSVAANGGTCSFTVDFQLPLIESEVEIQNTTSPLTSNGLVIAQEATDDVTVTLVPSFNKTFSPEFVSVGIPSVLQFTIDNSGSTFSASSIDFTDNLPTGMVVAATPNVSTSCTGGTITALAGGAVVTYSGGTVSASSSCTVSVEVSAAVAGTYLNTSGDLTSSLGNSGTATATLTVRDIGFTKVFGSPAPQAGETTTLTFVIENRETVAISGLAFTDDLDAVVTGLAADGTAIVSNCGTPSVTAASNIAVRDASVAAQSTCTIEVTITVPVSTFPGSYRNTTSTLTASGDYAADAATKDLVVVPPSLLFSKAFTPSAINTDEVSTLVFTIDNGASPVAATSLAFTDVMPTGLVIATPANLINTCSGTVTATSGSSTISLTDGTVTDGAICTLQIAVTSSVGGNFVNTSGDLTSSSGNSGPANASLLVDDDTDNDGVLNAVDNCPRTPNANQADLDSDDIGNVCDDDDDGDGMPDAFENANGLDPFNSFDQQADNDNDGFTNLQEFQFGTDPNSPDADVDGNGVPDEVDQRRRNSIPSILFQLLLDNTPI</sequence>
<evidence type="ECO:0000256" key="1">
    <source>
        <dbReference type="ARBA" id="ARBA00022729"/>
    </source>
</evidence>
<accession>A0A918VSJ3</accession>
<feature type="domain" description="DUF7933" evidence="4">
    <location>
        <begin position="753"/>
        <end position="883"/>
    </location>
</feature>
<reference evidence="5" key="2">
    <citation type="submission" date="2020-09" db="EMBL/GenBank/DDBJ databases">
        <authorList>
            <person name="Sun Q."/>
            <person name="Kim S."/>
        </authorList>
    </citation>
    <scope>NUCLEOTIDE SEQUENCE</scope>
    <source>
        <strain evidence="5">KCTC 12711</strain>
    </source>
</reference>